<evidence type="ECO:0000256" key="2">
    <source>
        <dbReference type="ARBA" id="ARBA00010312"/>
    </source>
</evidence>
<evidence type="ECO:0000256" key="3">
    <source>
        <dbReference type="ARBA" id="ARBA00022505"/>
    </source>
</evidence>
<dbReference type="GO" id="GO:0043546">
    <property type="term" value="F:molybdopterin cofactor binding"/>
    <property type="evidence" value="ECO:0007669"/>
    <property type="project" value="InterPro"/>
</dbReference>
<dbReference type="GO" id="GO:0030151">
    <property type="term" value="F:molybdenum ion binding"/>
    <property type="evidence" value="ECO:0007669"/>
    <property type="project" value="InterPro"/>
</dbReference>
<dbReference type="GO" id="GO:0051539">
    <property type="term" value="F:4 iron, 4 sulfur cluster binding"/>
    <property type="evidence" value="ECO:0007669"/>
    <property type="project" value="InterPro"/>
</dbReference>
<dbReference type="GO" id="GO:0030288">
    <property type="term" value="C:outer membrane-bounded periplasmic space"/>
    <property type="evidence" value="ECO:0007669"/>
    <property type="project" value="TreeGrafter"/>
</dbReference>
<keyword evidence="3" id="KW-0500">Molybdenum</keyword>
<dbReference type="Pfam" id="PF04879">
    <property type="entry name" value="Molybdop_Fe4S4"/>
    <property type="match status" value="1"/>
</dbReference>
<dbReference type="AlphaFoldDB" id="A0A388SHP9"/>
<evidence type="ECO:0000256" key="4">
    <source>
        <dbReference type="ARBA" id="ARBA00022723"/>
    </source>
</evidence>
<dbReference type="CDD" id="cd02770">
    <property type="entry name" value="MopB_DmsA-EC"/>
    <property type="match status" value="1"/>
</dbReference>
<dbReference type="SUPFAM" id="SSF53706">
    <property type="entry name" value="Formate dehydrogenase/DMSO reductase, domains 1-3"/>
    <property type="match status" value="1"/>
</dbReference>
<keyword evidence="10" id="KW-1185">Reference proteome</keyword>
<dbReference type="InterPro" id="IPR009010">
    <property type="entry name" value="Asp_de-COase-like_dom_sf"/>
</dbReference>
<dbReference type="RefSeq" id="WP_174703619.1">
    <property type="nucleotide sequence ID" value="NZ_BGZJ01000001.1"/>
</dbReference>
<dbReference type="GO" id="GO:0009389">
    <property type="term" value="F:dimethyl sulfoxide reductase activity"/>
    <property type="evidence" value="ECO:0007669"/>
    <property type="project" value="InterPro"/>
</dbReference>
<comment type="caution">
    <text evidence="9">The sequence shown here is derived from an EMBL/GenBank/DDBJ whole genome shotgun (WGS) entry which is preliminary data.</text>
</comment>
<dbReference type="GO" id="GO:0009055">
    <property type="term" value="F:electron transfer activity"/>
    <property type="evidence" value="ECO:0007669"/>
    <property type="project" value="TreeGrafter"/>
</dbReference>
<dbReference type="PROSITE" id="PS51669">
    <property type="entry name" value="4FE4S_MOW_BIS_MGD"/>
    <property type="match status" value="1"/>
</dbReference>
<proteinExistence type="inferred from homology"/>
<dbReference type="EMBL" id="BGZJ01000001">
    <property type="protein sequence ID" value="GBO94214.1"/>
    <property type="molecule type" value="Genomic_DNA"/>
</dbReference>
<dbReference type="Pfam" id="PF00384">
    <property type="entry name" value="Molybdopterin"/>
    <property type="match status" value="1"/>
</dbReference>
<dbReference type="Gene3D" id="2.40.40.20">
    <property type="match status" value="1"/>
</dbReference>
<comment type="cofactor">
    <cofactor evidence="1">
        <name>Mo-bis(molybdopterin guanine dinucleotide)</name>
        <dbReference type="ChEBI" id="CHEBI:60539"/>
    </cofactor>
</comment>
<dbReference type="InterPro" id="IPR011888">
    <property type="entry name" value="Anaer_DMSO_reductase"/>
</dbReference>
<dbReference type="Gene3D" id="3.40.228.10">
    <property type="entry name" value="Dimethylsulfoxide Reductase, domain 2"/>
    <property type="match status" value="1"/>
</dbReference>
<keyword evidence="5" id="KW-0560">Oxidoreductase</keyword>
<dbReference type="InterPro" id="IPR006657">
    <property type="entry name" value="MoPterin_dinucl-bd_dom"/>
</dbReference>
<dbReference type="PANTHER" id="PTHR43742:SF3">
    <property type="entry name" value="DIMETHYL SULFOXIDE REDUCTASE DMSA"/>
    <property type="match status" value="1"/>
</dbReference>
<evidence type="ECO:0000313" key="9">
    <source>
        <dbReference type="EMBL" id="GBO94214.1"/>
    </source>
</evidence>
<dbReference type="Proteomes" id="UP000266091">
    <property type="component" value="Unassembled WGS sequence"/>
</dbReference>
<dbReference type="Gene3D" id="3.40.50.740">
    <property type="match status" value="1"/>
</dbReference>
<evidence type="ECO:0000259" key="8">
    <source>
        <dbReference type="PROSITE" id="PS51669"/>
    </source>
</evidence>
<evidence type="ECO:0000256" key="7">
    <source>
        <dbReference type="ARBA" id="ARBA00023014"/>
    </source>
</evidence>
<name>A0A388SHP9_9BURK</name>
<dbReference type="SUPFAM" id="SSF50692">
    <property type="entry name" value="ADC-like"/>
    <property type="match status" value="1"/>
</dbReference>
<evidence type="ECO:0000256" key="6">
    <source>
        <dbReference type="ARBA" id="ARBA00023004"/>
    </source>
</evidence>
<dbReference type="InterPro" id="IPR006656">
    <property type="entry name" value="Mopterin_OxRdtase"/>
</dbReference>
<protein>
    <submittedName>
        <fullName evidence="9">Dimethyl sulfoxide reductase subunit A</fullName>
    </submittedName>
</protein>
<evidence type="ECO:0000256" key="1">
    <source>
        <dbReference type="ARBA" id="ARBA00001942"/>
    </source>
</evidence>
<feature type="domain" description="4Fe-4S Mo/W bis-MGD-type" evidence="8">
    <location>
        <begin position="22"/>
        <end position="83"/>
    </location>
</feature>
<dbReference type="InterPro" id="IPR050612">
    <property type="entry name" value="Prok_Mopterin_Oxidored"/>
</dbReference>
<keyword evidence="4" id="KW-0479">Metal-binding</keyword>
<dbReference type="Pfam" id="PF01568">
    <property type="entry name" value="Molydop_binding"/>
    <property type="match status" value="1"/>
</dbReference>
<gene>
    <name evidence="9" type="ORF">MESMUL_15680</name>
</gene>
<dbReference type="InterPro" id="IPR006963">
    <property type="entry name" value="Mopterin_OxRdtase_4Fe-4S_dom"/>
</dbReference>
<dbReference type="PANTHER" id="PTHR43742">
    <property type="entry name" value="TRIMETHYLAMINE-N-OXIDE REDUCTASE"/>
    <property type="match status" value="1"/>
</dbReference>
<dbReference type="GO" id="GO:0009061">
    <property type="term" value="P:anaerobic respiration"/>
    <property type="evidence" value="ECO:0007669"/>
    <property type="project" value="TreeGrafter"/>
</dbReference>
<keyword evidence="6" id="KW-0408">Iron</keyword>
<dbReference type="NCBIfam" id="TIGR02166">
    <property type="entry name" value="dmsA_ynfE"/>
    <property type="match status" value="1"/>
</dbReference>
<sequence length="777" mass="86106">MAAGLPMMPVARAVAEAVNSKDACTWCACVINCGQRCALRVFSHNGQVIRIETDNTQPDTLGPRQLRACQRGRSMRERIYSPDRLRFPMKRVGERGEGKFERISWDEALDTIAKEWTRIKNQYGNDSIYWQYCSGQQSLVSSRRAWQRLMNLMGGYLQYYGSYSNAQGAAAFPKTYGGRPSSLPSEIANAELYVLFGNNPSVTRPSGGGKGFQIDAALTRHRPKKIIVIDPAFTDTCTARADQWIPIRPGTDAALISALAYEFITNGWIDQAFLDRYCVGFDEKTLPKSAPAKSDYKSYILGAGPDGTAKTPEWAAPITGIPVDVIRSLAREMAMTKPLFVSQGWGPQRQANGEATCRAIAMVPILLGQVGLPGTNTGAHEGNTSFPAVYLPIGKNPVKATIPVYMWTDAILRGPEMTRRNSALHGAEKLRTGIKMIVNSGGNTMINQHGDCNWTDKVLRDTSKCEFILVCDNMMTPSARYADILLPDTLGPETNDAACQGGSHGDVACMLAIQEAVKPMYDQKSSFEICRLLAAKLGLEEKFTEGRSQMGWVKWCYEETRKKVPQLPDFATFWKDGMAKVWGYRKDPIALEAFRKDPMKHPLKTPSGKIEIYSEQLARETADWEIPEGDVISPIPIFYRTWDMPGDPEGKAFPLQCFGFHGHGRIHSTFHNLPKLRYLHPDMVVMNPIDAEARGIKDGEKVVVFNRRGGVMLPARVTPRIMPGVITIPQGAWYKPTMVNGMRIDVGGCINTLAGHRPSAYAKGNAQHNILVEVRKA</sequence>
<keyword evidence="7" id="KW-0411">Iron-sulfur</keyword>
<dbReference type="PROSITE" id="PS00932">
    <property type="entry name" value="MOLYBDOPTERIN_PROK_3"/>
    <property type="match status" value="1"/>
</dbReference>
<dbReference type="InterPro" id="IPR006655">
    <property type="entry name" value="Mopterin_OxRdtase_prok_CS"/>
</dbReference>
<comment type="similarity">
    <text evidence="2">Belongs to the prokaryotic molybdopterin-containing oxidoreductase family.</text>
</comment>
<reference evidence="9 10" key="1">
    <citation type="journal article" date="2018" name="Int. J. Syst. Evol. Microbiol.">
        <title>Mesosutterella multiformis gen. nov., sp. nov., a member of the family Sutterellaceae and Sutterella megalosphaeroides sp. nov., isolated from human faeces.</title>
        <authorList>
            <person name="Sakamoto M."/>
            <person name="Ikeyama N."/>
            <person name="Kunihiro T."/>
            <person name="Iino T."/>
            <person name="Yuki M."/>
            <person name="Ohkuma M."/>
        </authorList>
    </citation>
    <scope>NUCLEOTIDE SEQUENCE [LARGE SCALE GENOMIC DNA]</scope>
    <source>
        <strain evidence="9 10">4NBBH2</strain>
    </source>
</reference>
<evidence type="ECO:0000313" key="10">
    <source>
        <dbReference type="Proteomes" id="UP000266091"/>
    </source>
</evidence>
<dbReference type="FunFam" id="3.40.228.10:FF:000004">
    <property type="entry name" value="Dimethyl sulfoxide reductase subunit A"/>
    <property type="match status" value="1"/>
</dbReference>
<organism evidence="9 10">
    <name type="scientific">Mesosutterella multiformis</name>
    <dbReference type="NCBI Taxonomy" id="2259133"/>
    <lineage>
        <taxon>Bacteria</taxon>
        <taxon>Pseudomonadati</taxon>
        <taxon>Pseudomonadota</taxon>
        <taxon>Betaproteobacteria</taxon>
        <taxon>Burkholderiales</taxon>
        <taxon>Sutterellaceae</taxon>
        <taxon>Mesosutterella</taxon>
    </lineage>
</organism>
<evidence type="ECO:0000256" key="5">
    <source>
        <dbReference type="ARBA" id="ARBA00023002"/>
    </source>
</evidence>
<dbReference type="Gene3D" id="3.40.50.12440">
    <property type="match status" value="2"/>
</dbReference>
<accession>A0A388SHP9</accession>